<dbReference type="GO" id="GO:0006633">
    <property type="term" value="P:fatty acid biosynthetic process"/>
    <property type="evidence" value="ECO:0007669"/>
    <property type="project" value="TreeGrafter"/>
</dbReference>
<evidence type="ECO:0000256" key="1">
    <source>
        <dbReference type="ARBA" id="ARBA00022450"/>
    </source>
</evidence>
<dbReference type="Pfam" id="PF13602">
    <property type="entry name" value="ADH_zinc_N_2"/>
    <property type="match status" value="1"/>
</dbReference>
<feature type="domain" description="Enoyl reductase (ER)" evidence="3">
    <location>
        <begin position="1"/>
        <end position="161"/>
    </location>
</feature>
<dbReference type="InterPro" id="IPR013968">
    <property type="entry name" value="PKS_KR"/>
</dbReference>
<sequence length="220" mass="23336">MAAGARVAATAGSPAKRAFLRAAGAELVLDSRDPGFADQLRAVWPEGVDVVLNSLAGAAMERSLELTKPFGRFVELGKRDFFENTRVGLRPWRRNLTYFGVDVDQLPKARPDLARRLLQGIAQRLADGALHPLPHAVRGPAEVEAAFRTLQASTQIGKLVLVPPQGEAGATPAEWTPPEGIILVVGGTQGFGFECAKWLAARGASRLALLSRRGGTAPGA</sequence>
<dbReference type="Pfam" id="PF08659">
    <property type="entry name" value="KR"/>
    <property type="match status" value="1"/>
</dbReference>
<dbReference type="Proteomes" id="UP000278036">
    <property type="component" value="Unassembled WGS sequence"/>
</dbReference>
<keyword evidence="1" id="KW-0596">Phosphopantetheine</keyword>
<dbReference type="InterPro" id="IPR020843">
    <property type="entry name" value="ER"/>
</dbReference>
<dbReference type="CDD" id="cd05195">
    <property type="entry name" value="enoyl_red"/>
    <property type="match status" value="1"/>
</dbReference>
<evidence type="ECO:0000256" key="2">
    <source>
        <dbReference type="ARBA" id="ARBA00022553"/>
    </source>
</evidence>
<organism evidence="4 5">
    <name type="scientific">Teichococcus wenyumeiae</name>
    <dbReference type="NCBI Taxonomy" id="2478470"/>
    <lineage>
        <taxon>Bacteria</taxon>
        <taxon>Pseudomonadati</taxon>
        <taxon>Pseudomonadota</taxon>
        <taxon>Alphaproteobacteria</taxon>
        <taxon>Acetobacterales</taxon>
        <taxon>Roseomonadaceae</taxon>
        <taxon>Roseomonas</taxon>
    </lineage>
</organism>
<dbReference type="GO" id="GO:0004312">
    <property type="term" value="F:fatty acid synthase activity"/>
    <property type="evidence" value="ECO:0007669"/>
    <property type="project" value="TreeGrafter"/>
</dbReference>
<dbReference type="Gene3D" id="3.90.180.10">
    <property type="entry name" value="Medium-chain alcohol dehydrogenases, catalytic domain"/>
    <property type="match status" value="1"/>
</dbReference>
<reference evidence="4 5" key="1">
    <citation type="submission" date="2018-09" db="EMBL/GenBank/DDBJ databases">
        <title>Roseomonas sp. nov., isolated from feces of Tibetan antelopes in the Qinghai-Tibet plateau, China.</title>
        <authorList>
            <person name="Tian Z."/>
        </authorList>
    </citation>
    <scope>NUCLEOTIDE SEQUENCE [LARGE SCALE GENOMIC DNA]</scope>
    <source>
        <strain evidence="4 5">Z24</strain>
    </source>
</reference>
<protein>
    <submittedName>
        <fullName evidence="4">KR domain-containing protein</fullName>
    </submittedName>
</protein>
<dbReference type="InParanoid" id="A0A3A9IUI8"/>
<gene>
    <name evidence="4" type="ORF">D6Z83_28580</name>
</gene>
<dbReference type="InterPro" id="IPR050091">
    <property type="entry name" value="PKS_NRPS_Biosynth_Enz"/>
</dbReference>
<dbReference type="SUPFAM" id="SSF51735">
    <property type="entry name" value="NAD(P)-binding Rossmann-fold domains"/>
    <property type="match status" value="2"/>
</dbReference>
<dbReference type="GO" id="GO:0016491">
    <property type="term" value="F:oxidoreductase activity"/>
    <property type="evidence" value="ECO:0007669"/>
    <property type="project" value="InterPro"/>
</dbReference>
<accession>A0A3A9IUI8</accession>
<dbReference type="AlphaFoldDB" id="A0A3A9IUI8"/>
<evidence type="ECO:0000313" key="5">
    <source>
        <dbReference type="Proteomes" id="UP000278036"/>
    </source>
</evidence>
<evidence type="ECO:0000313" key="4">
    <source>
        <dbReference type="EMBL" id="RKJ94913.1"/>
    </source>
</evidence>
<proteinExistence type="predicted"/>
<keyword evidence="2" id="KW-0597">Phosphoprotein</keyword>
<evidence type="ECO:0000259" key="3">
    <source>
        <dbReference type="SMART" id="SM00829"/>
    </source>
</evidence>
<dbReference type="EMBL" id="RAQU01000531">
    <property type="protein sequence ID" value="RKJ94913.1"/>
    <property type="molecule type" value="Genomic_DNA"/>
</dbReference>
<dbReference type="InterPro" id="IPR036291">
    <property type="entry name" value="NAD(P)-bd_dom_sf"/>
</dbReference>
<feature type="non-terminal residue" evidence="4">
    <location>
        <position position="220"/>
    </location>
</feature>
<dbReference type="SMART" id="SM00829">
    <property type="entry name" value="PKS_ER"/>
    <property type="match status" value="1"/>
</dbReference>
<dbReference type="PANTHER" id="PTHR43775:SF37">
    <property type="entry name" value="SI:DKEY-61P9.11"/>
    <property type="match status" value="1"/>
</dbReference>
<dbReference type="Gene3D" id="3.40.50.720">
    <property type="entry name" value="NAD(P)-binding Rossmann-like Domain"/>
    <property type="match status" value="2"/>
</dbReference>
<comment type="caution">
    <text evidence="4">The sequence shown here is derived from an EMBL/GenBank/DDBJ whole genome shotgun (WGS) entry which is preliminary data.</text>
</comment>
<name>A0A3A9IUI8_9PROT</name>
<dbReference type="PANTHER" id="PTHR43775">
    <property type="entry name" value="FATTY ACID SYNTHASE"/>
    <property type="match status" value="1"/>
</dbReference>